<dbReference type="Pfam" id="PF13379">
    <property type="entry name" value="NMT1_2"/>
    <property type="match status" value="1"/>
</dbReference>
<reference evidence="5 6" key="1">
    <citation type="submission" date="2019-11" db="EMBL/GenBank/DDBJ databases">
        <title>Acidiferrimicrobium australis gen. nov., sp. nov., an acidophilic and obligately heterotrophic, member of the Actinobacteria that catalyses dissimilatory oxido- reduction of iron isolated from metal-rich acidic water in Chile.</title>
        <authorList>
            <person name="Gonzalez D."/>
            <person name="Huber K."/>
            <person name="Hedrich S."/>
            <person name="Rojas-Villalobos C."/>
            <person name="Quatrini R."/>
            <person name="Dinamarca M.A."/>
            <person name="Schwarz A."/>
            <person name="Canales C."/>
            <person name="Nancucheo I."/>
        </authorList>
    </citation>
    <scope>NUCLEOTIDE SEQUENCE [LARGE SCALE GENOMIC DNA]</scope>
    <source>
        <strain evidence="5 6">USS-CCA1</strain>
    </source>
</reference>
<keyword evidence="3 4" id="KW-0732">Signal</keyword>
<comment type="subcellular location">
    <subcellularLocation>
        <location evidence="1">Periplasm</location>
    </subcellularLocation>
</comment>
<organism evidence="5 6">
    <name type="scientific">Acidiferrimicrobium australe</name>
    <dbReference type="NCBI Taxonomy" id="2664430"/>
    <lineage>
        <taxon>Bacteria</taxon>
        <taxon>Bacillati</taxon>
        <taxon>Actinomycetota</taxon>
        <taxon>Acidimicrobiia</taxon>
        <taxon>Acidimicrobiales</taxon>
        <taxon>Acidimicrobiaceae</taxon>
        <taxon>Acidiferrimicrobium</taxon>
    </lineage>
</organism>
<comment type="caution">
    <text evidence="5">The sequence shown here is derived from an EMBL/GenBank/DDBJ whole genome shotgun (WGS) entry which is preliminary data.</text>
</comment>
<evidence type="ECO:0000313" key="5">
    <source>
        <dbReference type="EMBL" id="MST31642.1"/>
    </source>
</evidence>
<dbReference type="Proteomes" id="UP000437736">
    <property type="component" value="Unassembled WGS sequence"/>
</dbReference>
<dbReference type="PANTHER" id="PTHR30024:SF47">
    <property type="entry name" value="TAURINE-BINDING PERIPLASMIC PROTEIN"/>
    <property type="match status" value="1"/>
</dbReference>
<evidence type="ECO:0000256" key="3">
    <source>
        <dbReference type="ARBA" id="ARBA00022729"/>
    </source>
</evidence>
<keyword evidence="6" id="KW-1185">Reference proteome</keyword>
<evidence type="ECO:0000256" key="4">
    <source>
        <dbReference type="SAM" id="SignalP"/>
    </source>
</evidence>
<evidence type="ECO:0000256" key="2">
    <source>
        <dbReference type="ARBA" id="ARBA00010742"/>
    </source>
</evidence>
<dbReference type="PROSITE" id="PS51257">
    <property type="entry name" value="PROKAR_LIPOPROTEIN"/>
    <property type="match status" value="1"/>
</dbReference>
<dbReference type="EMBL" id="WJHE01000109">
    <property type="protein sequence ID" value="MST31642.1"/>
    <property type="molecule type" value="Genomic_DNA"/>
</dbReference>
<sequence>MPVPTRGNPTVSNRIRRAASLAAGLALTATALTACGSTSSSAGGGSGSSGGGGQASAGTQTLNVGQISKSVAFFPVYVAQKEGYFTAQHLHVPNPPLLGTGAKVAAALVSGSIDVGAGVMTDAFNLANAGQQPRLVSDLINSYYVDIVVANHFSGPPASASLKQRIAALKGKKIGITGPGSGTQALVDYLFKLDGLDASTQATLVNLGSGNSAAVDALKSHEVDALAFFQPVGQLAEALHVGSIYISPARGDVPGLQGATNGVVYTTAGELSSKKTAIEAFIRAIGQAGRFIHTSSTATLVPVLRAYDTGLSAAVATSLVSVLKSEIPSSPSFNQAGYKAEATVNVVGGLIHSAPKYNTLVASSVIKAALGTQG</sequence>
<evidence type="ECO:0000256" key="1">
    <source>
        <dbReference type="ARBA" id="ARBA00004418"/>
    </source>
</evidence>
<dbReference type="Gene3D" id="3.40.190.10">
    <property type="entry name" value="Periplasmic binding protein-like II"/>
    <property type="match status" value="2"/>
</dbReference>
<accession>A0ABW9QPV1</accession>
<evidence type="ECO:0000313" key="6">
    <source>
        <dbReference type="Proteomes" id="UP000437736"/>
    </source>
</evidence>
<proteinExistence type="inferred from homology"/>
<dbReference type="PANTHER" id="PTHR30024">
    <property type="entry name" value="ALIPHATIC SULFONATES-BINDING PROTEIN-RELATED"/>
    <property type="match status" value="1"/>
</dbReference>
<name>A0ABW9QPV1_9ACTN</name>
<feature type="chain" id="PRO_5047346556" evidence="4">
    <location>
        <begin position="35"/>
        <end position="374"/>
    </location>
</feature>
<feature type="signal peptide" evidence="4">
    <location>
        <begin position="1"/>
        <end position="34"/>
    </location>
</feature>
<comment type="similarity">
    <text evidence="2">Belongs to the bacterial solute-binding protein SsuA/TauA family.</text>
</comment>
<gene>
    <name evidence="5" type="ORF">GHK86_02715</name>
</gene>
<protein>
    <submittedName>
        <fullName evidence="5">ABC transporter substrate-binding protein</fullName>
    </submittedName>
</protein>
<dbReference type="SUPFAM" id="SSF53850">
    <property type="entry name" value="Periplasmic binding protein-like II"/>
    <property type="match status" value="1"/>
</dbReference>